<dbReference type="OrthoDB" id="506498at2759"/>
<dbReference type="InterPro" id="IPR051052">
    <property type="entry name" value="Diverse_substrate_MTase"/>
</dbReference>
<dbReference type="GO" id="GO:0008757">
    <property type="term" value="F:S-adenosylmethionine-dependent methyltransferase activity"/>
    <property type="evidence" value="ECO:0007669"/>
    <property type="project" value="InterPro"/>
</dbReference>
<accession>A0A553R4H5</accession>
<dbReference type="STRING" id="623744.A0A553R4H5"/>
<organism evidence="2 3">
    <name type="scientific">Danionella cerebrum</name>
    <dbReference type="NCBI Taxonomy" id="2873325"/>
    <lineage>
        <taxon>Eukaryota</taxon>
        <taxon>Metazoa</taxon>
        <taxon>Chordata</taxon>
        <taxon>Craniata</taxon>
        <taxon>Vertebrata</taxon>
        <taxon>Euteleostomi</taxon>
        <taxon>Actinopterygii</taxon>
        <taxon>Neopterygii</taxon>
        <taxon>Teleostei</taxon>
        <taxon>Ostariophysi</taxon>
        <taxon>Cypriniformes</taxon>
        <taxon>Danionidae</taxon>
        <taxon>Danioninae</taxon>
        <taxon>Danionella</taxon>
    </lineage>
</organism>
<name>A0A553R4H5_9TELE</name>
<dbReference type="EMBL" id="SRMA01025242">
    <property type="protein sequence ID" value="TRY97088.1"/>
    <property type="molecule type" value="Genomic_DNA"/>
</dbReference>
<keyword evidence="3" id="KW-1185">Reference proteome</keyword>
<comment type="caution">
    <text evidence="2">The sequence shown here is derived from an EMBL/GenBank/DDBJ whole genome shotgun (WGS) entry which is preliminary data.</text>
</comment>
<sequence>MAVRLFEGEEHAKSYWKYRISPSEELIGKVLQFHTRNKHSASDLAVDVGCGSGQGTLESPAEDLPFPDVSVDLVTAMSAFHWFDHSRFLQEADRVLKPHGSLALLNYTMDIQLSYGDCSETLNQICNEFYAALHPFRHPYLGSSSFILYKKTFESLQYPVKEWHDTFWVRKTVPLSGYMGMVQSFSAFQALLKKDPEEARRLSLNIEQRLMTAMDVTSPETEVIMEVKYFYFLAQKPANDLKFAVSHQGAALLQSYGNTCAQKSDKPKQRGVPTAQQRADTSWHLITDIAAKVMHRPPIK</sequence>
<dbReference type="CDD" id="cd02440">
    <property type="entry name" value="AdoMet_MTases"/>
    <property type="match status" value="1"/>
</dbReference>
<dbReference type="InterPro" id="IPR029063">
    <property type="entry name" value="SAM-dependent_MTases_sf"/>
</dbReference>
<protein>
    <recommendedName>
        <fullName evidence="1">Methyltransferase type 11 domain-containing protein</fullName>
    </recommendedName>
</protein>
<evidence type="ECO:0000313" key="3">
    <source>
        <dbReference type="Proteomes" id="UP000316079"/>
    </source>
</evidence>
<dbReference type="InterPro" id="IPR013216">
    <property type="entry name" value="Methyltransf_11"/>
</dbReference>
<feature type="domain" description="Methyltransferase type 11" evidence="1">
    <location>
        <begin position="57"/>
        <end position="103"/>
    </location>
</feature>
<dbReference type="PANTHER" id="PTHR44942">
    <property type="entry name" value="METHYLTRANSF_11 DOMAIN-CONTAINING PROTEIN"/>
    <property type="match status" value="1"/>
</dbReference>
<evidence type="ECO:0000313" key="2">
    <source>
        <dbReference type="EMBL" id="TRY97088.1"/>
    </source>
</evidence>
<dbReference type="SUPFAM" id="SSF53335">
    <property type="entry name" value="S-adenosyl-L-methionine-dependent methyltransferases"/>
    <property type="match status" value="1"/>
</dbReference>
<dbReference type="AlphaFoldDB" id="A0A553R4H5"/>
<gene>
    <name evidence="2" type="ORF">DNTS_027278</name>
</gene>
<dbReference type="Proteomes" id="UP000316079">
    <property type="component" value="Unassembled WGS sequence"/>
</dbReference>
<dbReference type="PANTHER" id="PTHR44942:SF9">
    <property type="entry name" value="NOVEL PROTEIN-RELATED"/>
    <property type="match status" value="1"/>
</dbReference>
<reference evidence="2 3" key="1">
    <citation type="journal article" date="2019" name="Sci. Data">
        <title>Hybrid genome assembly and annotation of Danionella translucida.</title>
        <authorList>
            <person name="Kadobianskyi M."/>
            <person name="Schulze L."/>
            <person name="Schuelke M."/>
            <person name="Judkewitz B."/>
        </authorList>
    </citation>
    <scope>NUCLEOTIDE SEQUENCE [LARGE SCALE GENOMIC DNA]</scope>
    <source>
        <strain evidence="2 3">Bolton</strain>
    </source>
</reference>
<dbReference type="Pfam" id="PF08241">
    <property type="entry name" value="Methyltransf_11"/>
    <property type="match status" value="1"/>
</dbReference>
<evidence type="ECO:0000259" key="1">
    <source>
        <dbReference type="Pfam" id="PF08241"/>
    </source>
</evidence>
<proteinExistence type="predicted"/>
<dbReference type="Gene3D" id="3.40.50.150">
    <property type="entry name" value="Vaccinia Virus protein VP39"/>
    <property type="match status" value="2"/>
</dbReference>